<dbReference type="CDD" id="cd07067">
    <property type="entry name" value="HP_PGM_like"/>
    <property type="match status" value="1"/>
</dbReference>
<dbReference type="InterPro" id="IPR001345">
    <property type="entry name" value="PG/BPGM_mutase_AS"/>
</dbReference>
<feature type="binding site" evidence="2">
    <location>
        <begin position="11"/>
        <end position="18"/>
    </location>
    <ligand>
        <name>substrate</name>
    </ligand>
</feature>
<dbReference type="EMBL" id="ML979135">
    <property type="protein sequence ID" value="KAF1917114.1"/>
    <property type="molecule type" value="Genomic_DNA"/>
</dbReference>
<evidence type="ECO:0000256" key="3">
    <source>
        <dbReference type="SAM" id="MobiDB-lite"/>
    </source>
</evidence>
<dbReference type="SUPFAM" id="SSF53254">
    <property type="entry name" value="Phosphoglycerate mutase-like"/>
    <property type="match status" value="1"/>
</dbReference>
<evidence type="ECO:0000313" key="4">
    <source>
        <dbReference type="EMBL" id="KAF1917114.1"/>
    </source>
</evidence>
<dbReference type="GO" id="GO:0043456">
    <property type="term" value="P:regulation of pentose-phosphate shunt"/>
    <property type="evidence" value="ECO:0007669"/>
    <property type="project" value="TreeGrafter"/>
</dbReference>
<accession>A0A6A5QRC2</accession>
<dbReference type="Proteomes" id="UP000800096">
    <property type="component" value="Unassembled WGS sequence"/>
</dbReference>
<organism evidence="4 5">
    <name type="scientific">Ampelomyces quisqualis</name>
    <name type="common">Powdery mildew agent</name>
    <dbReference type="NCBI Taxonomy" id="50730"/>
    <lineage>
        <taxon>Eukaryota</taxon>
        <taxon>Fungi</taxon>
        <taxon>Dikarya</taxon>
        <taxon>Ascomycota</taxon>
        <taxon>Pezizomycotina</taxon>
        <taxon>Dothideomycetes</taxon>
        <taxon>Pleosporomycetidae</taxon>
        <taxon>Pleosporales</taxon>
        <taxon>Pleosporineae</taxon>
        <taxon>Phaeosphaeriaceae</taxon>
        <taxon>Ampelomyces</taxon>
    </lineage>
</organism>
<name>A0A6A5QRC2_AMPQU</name>
<dbReference type="GO" id="GO:0005829">
    <property type="term" value="C:cytosol"/>
    <property type="evidence" value="ECO:0007669"/>
    <property type="project" value="TreeGrafter"/>
</dbReference>
<dbReference type="InterPro" id="IPR051695">
    <property type="entry name" value="Phosphoglycerate_Mutase"/>
</dbReference>
<sequence length="352" mass="38258">MARSMRLFLIRHGETVDNVAGLYAGVRDSELTNHGFQQATRLGVHFQKMGLSFTHLFSSHLQRAAKTAAKIREAQLRPAGKSDAATAVPEVVQLPLLVEQSFGSMEGKKFHERLPEAKTTGKKHHRPESKSTEAFVDVESKDAMAERADTFLDTHLLPLLDDAEGDAERCIAIVSHGIFLSALWKRLLLRLPAKSVALSPELQAHAHASLEHLGGWSNTGYLELHVVQVHSATSDTPLSTAGPVTPVLEPSSSPAETLATNGVMGKVEVPLQFSDNGKVAQRAFSRAPTTTSPPTLRPTSPRIAHGWTVTILAINCKDHLKGFKRTGGGVGSSRHDASQKSIDTFFKRRKLP</sequence>
<dbReference type="InterPro" id="IPR013078">
    <property type="entry name" value="His_Pase_superF_clade-1"/>
</dbReference>
<dbReference type="PANTHER" id="PTHR46517:SF1">
    <property type="entry name" value="FRUCTOSE-2,6-BISPHOSPHATASE TIGAR"/>
    <property type="match status" value="1"/>
</dbReference>
<reference evidence="4" key="1">
    <citation type="journal article" date="2020" name="Stud. Mycol.">
        <title>101 Dothideomycetes genomes: a test case for predicting lifestyles and emergence of pathogens.</title>
        <authorList>
            <person name="Haridas S."/>
            <person name="Albert R."/>
            <person name="Binder M."/>
            <person name="Bloem J."/>
            <person name="Labutti K."/>
            <person name="Salamov A."/>
            <person name="Andreopoulos B."/>
            <person name="Baker S."/>
            <person name="Barry K."/>
            <person name="Bills G."/>
            <person name="Bluhm B."/>
            <person name="Cannon C."/>
            <person name="Castanera R."/>
            <person name="Culley D."/>
            <person name="Daum C."/>
            <person name="Ezra D."/>
            <person name="Gonzalez J."/>
            <person name="Henrissat B."/>
            <person name="Kuo A."/>
            <person name="Liang C."/>
            <person name="Lipzen A."/>
            <person name="Lutzoni F."/>
            <person name="Magnuson J."/>
            <person name="Mondo S."/>
            <person name="Nolan M."/>
            <person name="Ohm R."/>
            <person name="Pangilinan J."/>
            <person name="Park H.-J."/>
            <person name="Ramirez L."/>
            <person name="Alfaro M."/>
            <person name="Sun H."/>
            <person name="Tritt A."/>
            <person name="Yoshinaga Y."/>
            <person name="Zwiers L.-H."/>
            <person name="Turgeon B."/>
            <person name="Goodwin S."/>
            <person name="Spatafora J."/>
            <person name="Crous P."/>
            <person name="Grigoriev I."/>
        </authorList>
    </citation>
    <scope>NUCLEOTIDE SEQUENCE</scope>
    <source>
        <strain evidence="4">HMLAC05119</strain>
    </source>
</reference>
<dbReference type="Pfam" id="PF00300">
    <property type="entry name" value="His_Phos_1"/>
    <property type="match status" value="1"/>
</dbReference>
<feature type="binding site" evidence="2">
    <location>
        <position position="63"/>
    </location>
    <ligand>
        <name>substrate</name>
    </ligand>
</feature>
<evidence type="ECO:0000256" key="1">
    <source>
        <dbReference type="ARBA" id="ARBA00022801"/>
    </source>
</evidence>
<dbReference type="PROSITE" id="PS00175">
    <property type="entry name" value="PG_MUTASE"/>
    <property type="match status" value="1"/>
</dbReference>
<dbReference type="SMART" id="SM00855">
    <property type="entry name" value="PGAM"/>
    <property type="match status" value="1"/>
</dbReference>
<gene>
    <name evidence="4" type="ORF">BDU57DRAFT_449769</name>
</gene>
<proteinExistence type="predicted"/>
<dbReference type="GO" id="GO:0045820">
    <property type="term" value="P:negative regulation of glycolytic process"/>
    <property type="evidence" value="ECO:0007669"/>
    <property type="project" value="TreeGrafter"/>
</dbReference>
<feature type="region of interest" description="Disordered" evidence="3">
    <location>
        <begin position="327"/>
        <end position="352"/>
    </location>
</feature>
<keyword evidence="5" id="KW-1185">Reference proteome</keyword>
<evidence type="ECO:0000313" key="5">
    <source>
        <dbReference type="Proteomes" id="UP000800096"/>
    </source>
</evidence>
<evidence type="ECO:0000256" key="2">
    <source>
        <dbReference type="PIRSR" id="PIRSR613078-2"/>
    </source>
</evidence>
<dbReference type="GO" id="GO:0004331">
    <property type="term" value="F:fructose-2,6-bisphosphate 2-phosphatase activity"/>
    <property type="evidence" value="ECO:0007669"/>
    <property type="project" value="TreeGrafter"/>
</dbReference>
<dbReference type="InterPro" id="IPR029033">
    <property type="entry name" value="His_PPase_superfam"/>
</dbReference>
<dbReference type="PANTHER" id="PTHR46517">
    <property type="entry name" value="FRUCTOSE-2,6-BISPHOSPHATASE TIGAR"/>
    <property type="match status" value="1"/>
</dbReference>
<protein>
    <submittedName>
        <fullName evidence="4">Histidine phosphatase superfamily</fullName>
    </submittedName>
</protein>
<dbReference type="AlphaFoldDB" id="A0A6A5QRC2"/>
<dbReference type="OrthoDB" id="354304at2759"/>
<keyword evidence="1" id="KW-0378">Hydrolase</keyword>
<dbReference type="Gene3D" id="3.40.50.1240">
    <property type="entry name" value="Phosphoglycerate mutase-like"/>
    <property type="match status" value="1"/>
</dbReference>